<reference evidence="7" key="1">
    <citation type="journal article" date="2021" name="mSystems">
        <title>Bacteria and Archaea Synergistically Convert Glycine Betaine to Biogenic Methane in the Formosa Cold Seep of the South China Sea.</title>
        <authorList>
            <person name="Li L."/>
            <person name="Zhang W."/>
            <person name="Zhang S."/>
            <person name="Song L."/>
            <person name="Sun Q."/>
            <person name="Zhang H."/>
            <person name="Xiang H."/>
            <person name="Dong X."/>
        </authorList>
    </citation>
    <scope>NUCLEOTIDE SEQUENCE</scope>
    <source>
        <strain evidence="7">ZWT</strain>
    </source>
</reference>
<keyword evidence="6" id="KW-0814">Transposable element</keyword>
<protein>
    <recommendedName>
        <fullName evidence="6">Mutator family transposase</fullName>
    </recommendedName>
</protein>
<evidence type="ECO:0000256" key="6">
    <source>
        <dbReference type="RuleBase" id="RU365089"/>
    </source>
</evidence>
<sequence>MVLRKELLREFISANNLKSAKDIQSALKEVFSGTLQEMLEAELDDHLGYTKYDYKNKNTSNSRNGYSSKKVISDLGEMELSVPRDRNGEFEPKAVKKNQNDVSSIEDKVLGMYAKGMTTRDISKHLEDIYGIDASHTLISRITDKILPHAHEWQNRPLDAVYPIIFLDAIHYKVRSDGKVMNKAAYIIIGIDIHGMKDVLGIWIGKNESAKYWLTVLTDLKNRGVRDIFIAAIDGLTGFSDAIKAIYPETEIQRCIVHQIRNSTKYVSYKHRKEFCADLKLVYKASTEESALMELEKFKDKWNDQYSISIKSWENNWEELATFFKYPEEIRKMIYTTNAMESYNRQLRKVTKNRSIFPSDEGLFKMLYLATIDSTNKWTQSVRCWATILGQLAIHFEERFDINAV</sequence>
<dbReference type="RefSeq" id="WP_250857720.1">
    <property type="nucleotide sequence ID" value="NZ_JAGSOJ010000001.1"/>
</dbReference>
<dbReference type="EMBL" id="JAGSOJ010000001">
    <property type="protein sequence ID" value="MCM1988853.1"/>
    <property type="molecule type" value="Genomic_DNA"/>
</dbReference>
<dbReference type="Pfam" id="PF00872">
    <property type="entry name" value="Transposase_mut"/>
    <property type="match status" value="1"/>
</dbReference>
<name>A0A9J6NZ11_9CLOT</name>
<keyword evidence="3 6" id="KW-0815">Transposition</keyword>
<evidence type="ECO:0000256" key="4">
    <source>
        <dbReference type="ARBA" id="ARBA00023125"/>
    </source>
</evidence>
<dbReference type="PANTHER" id="PTHR33217:SF5">
    <property type="entry name" value="MUTATOR FAMILY TRANSPOSASE"/>
    <property type="match status" value="1"/>
</dbReference>
<evidence type="ECO:0000256" key="2">
    <source>
        <dbReference type="ARBA" id="ARBA00010961"/>
    </source>
</evidence>
<comment type="similarity">
    <text evidence="2 6">Belongs to the transposase mutator family.</text>
</comment>
<accession>A0A9J6NZ11</accession>
<evidence type="ECO:0000256" key="5">
    <source>
        <dbReference type="ARBA" id="ARBA00023172"/>
    </source>
</evidence>
<reference evidence="7" key="2">
    <citation type="submission" date="2021-04" db="EMBL/GenBank/DDBJ databases">
        <authorList>
            <person name="Dong X."/>
        </authorList>
    </citation>
    <scope>NUCLEOTIDE SEQUENCE</scope>
    <source>
        <strain evidence="7">ZWT</strain>
    </source>
</reference>
<keyword evidence="8" id="KW-1185">Reference proteome</keyword>
<organism evidence="7 8">
    <name type="scientific">Oceanirhabdus seepicola</name>
    <dbReference type="NCBI Taxonomy" id="2828781"/>
    <lineage>
        <taxon>Bacteria</taxon>
        <taxon>Bacillati</taxon>
        <taxon>Bacillota</taxon>
        <taxon>Clostridia</taxon>
        <taxon>Eubacteriales</taxon>
        <taxon>Clostridiaceae</taxon>
        <taxon>Oceanirhabdus</taxon>
    </lineage>
</organism>
<evidence type="ECO:0000256" key="3">
    <source>
        <dbReference type="ARBA" id="ARBA00022578"/>
    </source>
</evidence>
<evidence type="ECO:0000313" key="7">
    <source>
        <dbReference type="EMBL" id="MCM1988853.1"/>
    </source>
</evidence>
<comment type="caution">
    <text evidence="7">The sequence shown here is derived from an EMBL/GenBank/DDBJ whole genome shotgun (WGS) entry which is preliminary data.</text>
</comment>
<keyword evidence="4 6" id="KW-0238">DNA-binding</keyword>
<evidence type="ECO:0000313" key="8">
    <source>
        <dbReference type="Proteomes" id="UP001056429"/>
    </source>
</evidence>
<dbReference type="Proteomes" id="UP001056429">
    <property type="component" value="Unassembled WGS sequence"/>
</dbReference>
<dbReference type="GO" id="GO:0004803">
    <property type="term" value="F:transposase activity"/>
    <property type="evidence" value="ECO:0007669"/>
    <property type="project" value="UniProtKB-UniRule"/>
</dbReference>
<keyword evidence="5 6" id="KW-0233">DNA recombination</keyword>
<dbReference type="InterPro" id="IPR001207">
    <property type="entry name" value="Transposase_mutator"/>
</dbReference>
<comment type="function">
    <text evidence="1 6">Required for the transposition of the insertion element.</text>
</comment>
<dbReference type="PANTHER" id="PTHR33217">
    <property type="entry name" value="TRANSPOSASE FOR INSERTION SEQUENCE ELEMENT IS1081"/>
    <property type="match status" value="1"/>
</dbReference>
<dbReference type="AlphaFoldDB" id="A0A9J6NZ11"/>
<gene>
    <name evidence="7" type="ORF">KDK92_03800</name>
</gene>
<evidence type="ECO:0000256" key="1">
    <source>
        <dbReference type="ARBA" id="ARBA00002190"/>
    </source>
</evidence>
<dbReference type="NCBIfam" id="NF033543">
    <property type="entry name" value="transpos_IS256"/>
    <property type="match status" value="1"/>
</dbReference>
<dbReference type="GO" id="GO:0003677">
    <property type="term" value="F:DNA binding"/>
    <property type="evidence" value="ECO:0007669"/>
    <property type="project" value="UniProtKB-UniRule"/>
</dbReference>
<proteinExistence type="inferred from homology"/>
<dbReference type="GO" id="GO:0006313">
    <property type="term" value="P:DNA transposition"/>
    <property type="evidence" value="ECO:0007669"/>
    <property type="project" value="UniProtKB-UniRule"/>
</dbReference>